<keyword evidence="3" id="KW-0732">Signal</keyword>
<proteinExistence type="predicted"/>
<dbReference type="CTD" id="9827574"/>
<dbReference type="Gene3D" id="3.40.33.10">
    <property type="entry name" value="CAP"/>
    <property type="match status" value="1"/>
</dbReference>
<evidence type="ECO:0000313" key="5">
    <source>
        <dbReference type="Proteomes" id="UP000483820"/>
    </source>
</evidence>
<accession>A0A6A5GJE7</accession>
<dbReference type="EMBL" id="WUAV01000005">
    <property type="protein sequence ID" value="KAF1754736.1"/>
    <property type="molecule type" value="Genomic_DNA"/>
</dbReference>
<feature type="chain" id="PRO_5025568955" description="SCP domain-containing protein" evidence="3">
    <location>
        <begin position="22"/>
        <end position="271"/>
    </location>
</feature>
<evidence type="ECO:0000313" key="4">
    <source>
        <dbReference type="EMBL" id="KAF1754736.1"/>
    </source>
</evidence>
<organism evidence="4 5">
    <name type="scientific">Caenorhabditis remanei</name>
    <name type="common">Caenorhabditis vulgaris</name>
    <dbReference type="NCBI Taxonomy" id="31234"/>
    <lineage>
        <taxon>Eukaryota</taxon>
        <taxon>Metazoa</taxon>
        <taxon>Ecdysozoa</taxon>
        <taxon>Nematoda</taxon>
        <taxon>Chromadorea</taxon>
        <taxon>Rhabditida</taxon>
        <taxon>Rhabditina</taxon>
        <taxon>Rhabditomorpha</taxon>
        <taxon>Rhabditoidea</taxon>
        <taxon>Rhabditidae</taxon>
        <taxon>Peloderinae</taxon>
        <taxon>Caenorhabditis</taxon>
    </lineage>
</organism>
<dbReference type="GeneID" id="9827574"/>
<evidence type="ECO:0000256" key="3">
    <source>
        <dbReference type="SAM" id="SignalP"/>
    </source>
</evidence>
<keyword evidence="2" id="KW-0812">Transmembrane</keyword>
<evidence type="ECO:0000256" key="1">
    <source>
        <dbReference type="SAM" id="MobiDB-lite"/>
    </source>
</evidence>
<comment type="caution">
    <text evidence="4">The sequence shown here is derived from an EMBL/GenBank/DDBJ whole genome shotgun (WGS) entry which is preliminary data.</text>
</comment>
<feature type="signal peptide" evidence="3">
    <location>
        <begin position="1"/>
        <end position="21"/>
    </location>
</feature>
<feature type="transmembrane region" description="Helical" evidence="2">
    <location>
        <begin position="242"/>
        <end position="270"/>
    </location>
</feature>
<reference evidence="4 5" key="1">
    <citation type="submission" date="2019-12" db="EMBL/GenBank/DDBJ databases">
        <title>Chromosome-level assembly of the Caenorhabditis remanei genome.</title>
        <authorList>
            <person name="Teterina A.A."/>
            <person name="Willis J.H."/>
            <person name="Phillips P.C."/>
        </authorList>
    </citation>
    <scope>NUCLEOTIDE SEQUENCE [LARGE SCALE GENOMIC DNA]</scope>
    <source>
        <strain evidence="4 5">PX506</strain>
        <tissue evidence="4">Whole organism</tissue>
    </source>
</reference>
<feature type="region of interest" description="Disordered" evidence="1">
    <location>
        <begin position="213"/>
        <end position="240"/>
    </location>
</feature>
<protein>
    <recommendedName>
        <fullName evidence="6">SCP domain-containing protein</fullName>
    </recommendedName>
</protein>
<dbReference type="KEGG" id="crq:GCK72_021300"/>
<gene>
    <name evidence="4" type="ORF">GCK72_021300</name>
</gene>
<evidence type="ECO:0008006" key="6">
    <source>
        <dbReference type="Google" id="ProtNLM"/>
    </source>
</evidence>
<dbReference type="RefSeq" id="XP_053583085.1">
    <property type="nucleotide sequence ID" value="XM_053734172.1"/>
</dbReference>
<keyword evidence="2" id="KW-0472">Membrane</keyword>
<evidence type="ECO:0000256" key="2">
    <source>
        <dbReference type="SAM" id="Phobius"/>
    </source>
</evidence>
<dbReference type="Proteomes" id="UP000483820">
    <property type="component" value="Chromosome V"/>
</dbReference>
<dbReference type="AlphaFoldDB" id="A0A6A5GJE7"/>
<sequence length="271" mass="31326">MIIRNIHWIIMITSLISIVKPDEKPVNKKLILTRYNGYRRYVARRMNISNMWKLEWDKYLVERAIEMTSEHDRTNINSEDFLKLKQGSDYRFFFTHFNNASKKREEDYTFDNFYYPGLDDTNFQNEWKGARQLVDCYKESVYPIQKKIGCIWYMIGTAKDVAQYRTYDTFCLLGPYGFDETRASIEYGPPGSNCTDGHGEDGLCIPGPGLQTPAPFKWDGDDEEEGGKKKKKKKKDDDEEEYDLVLILTNGAGGSGISVVGLLIIVFVGLH</sequence>
<dbReference type="InterPro" id="IPR035940">
    <property type="entry name" value="CAP_sf"/>
</dbReference>
<name>A0A6A5GJE7_CAERE</name>
<keyword evidence="2" id="KW-1133">Transmembrane helix</keyword>